<dbReference type="HOGENOM" id="CLU_3098982_0_0_9"/>
<dbReference type="EMBL" id="AECU01000117">
    <property type="protein sequence ID" value="EFQ07069.1"/>
    <property type="molecule type" value="Genomic_DNA"/>
</dbReference>
<dbReference type="BioCyc" id="FCF748224-HMP:GTSS-57-MONOMER"/>
<dbReference type="STRING" id="748224.HMPREF9436_01374"/>
<evidence type="ECO:0000313" key="1">
    <source>
        <dbReference type="EMBL" id="EFQ07069.1"/>
    </source>
</evidence>
<proteinExistence type="predicted"/>
<organism evidence="1 2">
    <name type="scientific">Faecalibacterium cf. prausnitzii KLE1255</name>
    <dbReference type="NCBI Taxonomy" id="748224"/>
    <lineage>
        <taxon>Bacteria</taxon>
        <taxon>Bacillati</taxon>
        <taxon>Bacillota</taxon>
        <taxon>Clostridia</taxon>
        <taxon>Eubacteriales</taxon>
        <taxon>Oscillospiraceae</taxon>
        <taxon>Faecalibacterium</taxon>
    </lineage>
</organism>
<evidence type="ECO:0000313" key="2">
    <source>
        <dbReference type="Proteomes" id="UP000006028"/>
    </source>
</evidence>
<sequence length="51" mass="6131">MVVVKYFYVSVILCPFAVEGERKTEKTQKLRHPFRGWVLQRTLLRAVMYDQ</sequence>
<gene>
    <name evidence="1" type="ORF">HMPREF9436_01374</name>
</gene>
<protein>
    <submittedName>
        <fullName evidence="1">Uncharacterized protein</fullName>
    </submittedName>
</protein>
<dbReference type="Proteomes" id="UP000006028">
    <property type="component" value="Unassembled WGS sequence"/>
</dbReference>
<comment type="caution">
    <text evidence="1">The sequence shown here is derived from an EMBL/GenBank/DDBJ whole genome shotgun (WGS) entry which is preliminary data.</text>
</comment>
<dbReference type="AlphaFoldDB" id="E2ZI83"/>
<accession>E2ZI83</accession>
<reference evidence="1 2" key="1">
    <citation type="submission" date="2010-08" db="EMBL/GenBank/DDBJ databases">
        <authorList>
            <person name="Weinstock G."/>
            <person name="Sodergren E."/>
            <person name="Clifton S."/>
            <person name="Fulton L."/>
            <person name="Fulton B."/>
            <person name="Courtney L."/>
            <person name="Fronick C."/>
            <person name="Harrison M."/>
            <person name="Strong C."/>
            <person name="Farmer C."/>
            <person name="Delahaunty K."/>
            <person name="Markovic C."/>
            <person name="Hall O."/>
            <person name="Minx P."/>
            <person name="Tomlinson C."/>
            <person name="Mitreva M."/>
            <person name="Hou S."/>
            <person name="Chen J."/>
            <person name="Wollam A."/>
            <person name="Pepin K.H."/>
            <person name="Johnson M."/>
            <person name="Bhonagiri V."/>
            <person name="Zhang X."/>
            <person name="Suruliraj S."/>
            <person name="Warren W."/>
            <person name="Chinwalla A."/>
            <person name="Mardis E.R."/>
            <person name="Wilson R.K."/>
        </authorList>
    </citation>
    <scope>NUCLEOTIDE SEQUENCE [LARGE SCALE GENOMIC DNA]</scope>
    <source>
        <strain evidence="1 2">KLE1255</strain>
    </source>
</reference>
<name>E2ZI83_9FIRM</name>